<feature type="compositionally biased region" description="Acidic residues" evidence="7">
    <location>
        <begin position="207"/>
        <end position="219"/>
    </location>
</feature>
<dbReference type="SMART" id="SM01256">
    <property type="entry name" value="KNOX2"/>
    <property type="match status" value="1"/>
</dbReference>
<gene>
    <name evidence="11" type="primary">LOC110785623</name>
</gene>
<proteinExistence type="inferred from homology"/>
<dbReference type="SUPFAM" id="SSF46689">
    <property type="entry name" value="Homeodomain-like"/>
    <property type="match status" value="1"/>
</dbReference>
<dbReference type="GO" id="GO:0003677">
    <property type="term" value="F:DNA binding"/>
    <property type="evidence" value="ECO:0007669"/>
    <property type="project" value="UniProtKB-UniRule"/>
</dbReference>
<evidence type="ECO:0000256" key="2">
    <source>
        <dbReference type="ARBA" id="ARBA00023125"/>
    </source>
</evidence>
<dbReference type="PROSITE" id="PS00027">
    <property type="entry name" value="HOMEOBOX_1"/>
    <property type="match status" value="1"/>
</dbReference>
<dbReference type="SMART" id="SM01255">
    <property type="entry name" value="KNOX1"/>
    <property type="match status" value="1"/>
</dbReference>
<dbReference type="InterPro" id="IPR001356">
    <property type="entry name" value="HD"/>
</dbReference>
<reference evidence="11" key="2">
    <citation type="submission" date="2025-08" db="UniProtKB">
        <authorList>
            <consortium name="RefSeq"/>
        </authorList>
    </citation>
    <scope>IDENTIFICATION</scope>
    <source>
        <tissue evidence="11">Leaf</tissue>
    </source>
</reference>
<evidence type="ECO:0000256" key="5">
    <source>
        <dbReference type="PROSITE-ProRule" id="PRU00108"/>
    </source>
</evidence>
<evidence type="ECO:0000313" key="11">
    <source>
        <dbReference type="RefSeq" id="XP_021845804.1"/>
    </source>
</evidence>
<protein>
    <submittedName>
        <fullName evidence="11">Homeobox protein knotted-1-like 6</fullName>
    </submittedName>
</protein>
<dbReference type="Pfam" id="PF05920">
    <property type="entry name" value="Homeobox_KN"/>
    <property type="match status" value="1"/>
</dbReference>
<name>A0A9R0IAP8_SPIOL</name>
<evidence type="ECO:0000256" key="4">
    <source>
        <dbReference type="ARBA" id="ARBA00023242"/>
    </source>
</evidence>
<evidence type="ECO:0000259" key="8">
    <source>
        <dbReference type="PROSITE" id="PS50071"/>
    </source>
</evidence>
<feature type="domain" description="ELK" evidence="9">
    <location>
        <begin position="238"/>
        <end position="258"/>
    </location>
</feature>
<feature type="region of interest" description="Disordered" evidence="7">
    <location>
        <begin position="193"/>
        <end position="219"/>
    </location>
</feature>
<dbReference type="PROSITE" id="PS50071">
    <property type="entry name" value="HOMEOBOX_2"/>
    <property type="match status" value="1"/>
</dbReference>
<dbReference type="GO" id="GO:0000981">
    <property type="term" value="F:DNA-binding transcription factor activity, RNA polymerase II-specific"/>
    <property type="evidence" value="ECO:0007669"/>
    <property type="project" value="InterPro"/>
</dbReference>
<dbReference type="InterPro" id="IPR008422">
    <property type="entry name" value="KN_HD"/>
</dbReference>
<dbReference type="KEGG" id="soe:110785623"/>
<dbReference type="PANTHER" id="PTHR11850">
    <property type="entry name" value="HOMEOBOX PROTEIN TRANSCRIPTION FACTORS"/>
    <property type="match status" value="1"/>
</dbReference>
<dbReference type="Proteomes" id="UP000813463">
    <property type="component" value="Chromosome 1"/>
</dbReference>
<evidence type="ECO:0000256" key="3">
    <source>
        <dbReference type="ARBA" id="ARBA00023155"/>
    </source>
</evidence>
<dbReference type="Pfam" id="PF03789">
    <property type="entry name" value="ELK"/>
    <property type="match status" value="1"/>
</dbReference>
<feature type="domain" description="Homeobox" evidence="8">
    <location>
        <begin position="258"/>
        <end position="321"/>
    </location>
</feature>
<dbReference type="PROSITE" id="PS51213">
    <property type="entry name" value="ELK"/>
    <property type="match status" value="1"/>
</dbReference>
<dbReference type="Pfam" id="PF03790">
    <property type="entry name" value="KNOX1"/>
    <property type="match status" value="1"/>
</dbReference>
<feature type="DNA-binding region" description="Homeobox; TALE-type" evidence="5">
    <location>
        <begin position="259"/>
        <end position="322"/>
    </location>
</feature>
<dbReference type="GeneID" id="110785623"/>
<evidence type="ECO:0000256" key="6">
    <source>
        <dbReference type="PROSITE-ProRule" id="PRU00559"/>
    </source>
</evidence>
<dbReference type="InterPro" id="IPR009057">
    <property type="entry name" value="Homeodomain-like_sf"/>
</dbReference>
<dbReference type="RefSeq" id="XP_021845804.1">
    <property type="nucleotide sequence ID" value="XM_021990112.2"/>
</dbReference>
<dbReference type="AlphaFoldDB" id="A0A9R0IAP8"/>
<evidence type="ECO:0000256" key="7">
    <source>
        <dbReference type="SAM" id="MobiDB-lite"/>
    </source>
</evidence>
<dbReference type="InterPro" id="IPR005540">
    <property type="entry name" value="KNOX1"/>
</dbReference>
<evidence type="ECO:0000256" key="1">
    <source>
        <dbReference type="ARBA" id="ARBA00004123"/>
    </source>
</evidence>
<dbReference type="InterPro" id="IPR005541">
    <property type="entry name" value="KNOX2"/>
</dbReference>
<keyword evidence="2 5" id="KW-0238">DNA-binding</keyword>
<keyword evidence="3 5" id="KW-0371">Homeobox</keyword>
<dbReference type="CDD" id="cd00086">
    <property type="entry name" value="homeodomain"/>
    <property type="match status" value="1"/>
</dbReference>
<dbReference type="SMART" id="SM01188">
    <property type="entry name" value="ELK"/>
    <property type="match status" value="1"/>
</dbReference>
<dbReference type="InterPro" id="IPR050224">
    <property type="entry name" value="TALE_homeobox"/>
</dbReference>
<reference evidence="10" key="1">
    <citation type="journal article" date="2021" name="Nat. Commun.">
        <title>Genomic analyses provide insights into spinach domestication and the genetic basis of agronomic traits.</title>
        <authorList>
            <person name="Cai X."/>
            <person name="Sun X."/>
            <person name="Xu C."/>
            <person name="Sun H."/>
            <person name="Wang X."/>
            <person name="Ge C."/>
            <person name="Zhang Z."/>
            <person name="Wang Q."/>
            <person name="Fei Z."/>
            <person name="Jiao C."/>
            <person name="Wang Q."/>
        </authorList>
    </citation>
    <scope>NUCLEOTIDE SEQUENCE [LARGE SCALE GENOMIC DNA]</scope>
    <source>
        <strain evidence="10">cv. Varoflay</strain>
    </source>
</reference>
<dbReference type="SMART" id="SM00389">
    <property type="entry name" value="HOX"/>
    <property type="match status" value="1"/>
</dbReference>
<dbReference type="InterPro" id="IPR005539">
    <property type="entry name" value="ELK_dom"/>
</dbReference>
<keyword evidence="4 5" id="KW-0539">Nucleus</keyword>
<evidence type="ECO:0000259" key="9">
    <source>
        <dbReference type="PROSITE" id="PS51213"/>
    </source>
</evidence>
<organism evidence="10 11">
    <name type="scientific">Spinacia oleracea</name>
    <name type="common">Spinach</name>
    <dbReference type="NCBI Taxonomy" id="3562"/>
    <lineage>
        <taxon>Eukaryota</taxon>
        <taxon>Viridiplantae</taxon>
        <taxon>Streptophyta</taxon>
        <taxon>Embryophyta</taxon>
        <taxon>Tracheophyta</taxon>
        <taxon>Spermatophyta</taxon>
        <taxon>Magnoliopsida</taxon>
        <taxon>eudicotyledons</taxon>
        <taxon>Gunneridae</taxon>
        <taxon>Pentapetalae</taxon>
        <taxon>Caryophyllales</taxon>
        <taxon>Chenopodiaceae</taxon>
        <taxon>Chenopodioideae</taxon>
        <taxon>Anserineae</taxon>
        <taxon>Spinacia</taxon>
    </lineage>
</organism>
<dbReference type="Gene3D" id="1.10.10.60">
    <property type="entry name" value="Homeodomain-like"/>
    <property type="match status" value="1"/>
</dbReference>
<sequence>MMDEIYGLHPVVAAGGDYSDKALMSPDNLILNSDYHSLIMNSGSAAAVRFGSDELISATCISESASVTPELQQRDDDTSTSIKAKIASHPHYSRLLQSYINCHKVGAPPEIANMLEEMKQENDLYRRRGGGRTCIGVDPELDEFMETYCEILDKYKSDLSRPFDEATNFLNQMETQLRNLCKGAFVKSAAAAGDSETIRESSQEQGSLEEEGAVSSDEEYSGGEIYVHDLQQKDEERDLKDQLLRRFGSHISSLKIEFSKKKKKGKLPREARQMLFEWWNAHYKWPYPTEADKIALAEMTGLDQRQINNWFINQRKRHWKPSENMQYALMDNFNGQYFTDD</sequence>
<comment type="similarity">
    <text evidence="6">Belongs to the TALE/KNOX homeobox family.</text>
</comment>
<keyword evidence="10" id="KW-1185">Reference proteome</keyword>
<dbReference type="OrthoDB" id="10056939at2759"/>
<accession>A0A9R0IAP8</accession>
<dbReference type="GO" id="GO:0005634">
    <property type="term" value="C:nucleus"/>
    <property type="evidence" value="ECO:0000318"/>
    <property type="project" value="GO_Central"/>
</dbReference>
<dbReference type="Pfam" id="PF03791">
    <property type="entry name" value="KNOX2"/>
    <property type="match status" value="1"/>
</dbReference>
<dbReference type="InterPro" id="IPR017970">
    <property type="entry name" value="Homeobox_CS"/>
</dbReference>
<comment type="subcellular location">
    <subcellularLocation>
        <location evidence="1 5">Nucleus</location>
    </subcellularLocation>
</comment>
<evidence type="ECO:0000313" key="10">
    <source>
        <dbReference type="Proteomes" id="UP000813463"/>
    </source>
</evidence>